<evidence type="ECO:0000313" key="3">
    <source>
        <dbReference type="EMBL" id="SDR88738.1"/>
    </source>
</evidence>
<feature type="signal peptide" evidence="2">
    <location>
        <begin position="1"/>
        <end position="30"/>
    </location>
</feature>
<dbReference type="AlphaFoldDB" id="A0A1H1MPQ3"/>
<feature type="compositionally biased region" description="Low complexity" evidence="1">
    <location>
        <begin position="46"/>
        <end position="98"/>
    </location>
</feature>
<feature type="region of interest" description="Disordered" evidence="1">
    <location>
        <begin position="31"/>
        <end position="108"/>
    </location>
</feature>
<name>A0A1H1MPQ3_9ACTN</name>
<protein>
    <recommendedName>
        <fullName evidence="5">PknH-like extracellular domain-containing protein</fullName>
    </recommendedName>
</protein>
<dbReference type="RefSeq" id="WP_091725998.1">
    <property type="nucleotide sequence ID" value="NZ_LT629757.1"/>
</dbReference>
<organism evidence="3 4">
    <name type="scientific">Nocardioides scoriae</name>
    <dbReference type="NCBI Taxonomy" id="642780"/>
    <lineage>
        <taxon>Bacteria</taxon>
        <taxon>Bacillati</taxon>
        <taxon>Actinomycetota</taxon>
        <taxon>Actinomycetes</taxon>
        <taxon>Propionibacteriales</taxon>
        <taxon>Nocardioidaceae</taxon>
        <taxon>Nocardioides</taxon>
    </lineage>
</organism>
<evidence type="ECO:0000256" key="1">
    <source>
        <dbReference type="SAM" id="MobiDB-lite"/>
    </source>
</evidence>
<evidence type="ECO:0000256" key="2">
    <source>
        <dbReference type="SAM" id="SignalP"/>
    </source>
</evidence>
<evidence type="ECO:0000313" key="4">
    <source>
        <dbReference type="Proteomes" id="UP000198859"/>
    </source>
</evidence>
<dbReference type="PROSITE" id="PS51257">
    <property type="entry name" value="PROKAR_LIPOPROTEIN"/>
    <property type="match status" value="1"/>
</dbReference>
<keyword evidence="2" id="KW-0732">Signal</keyword>
<gene>
    <name evidence="3" type="ORF">SAMN04488570_0645</name>
</gene>
<evidence type="ECO:0008006" key="5">
    <source>
        <dbReference type="Google" id="ProtNLM"/>
    </source>
</evidence>
<sequence length="279" mass="28660">MHPTRTTRPATRGRARALAPLLLLALGATACGGEDTTPSAAGTEDASPSASATPSETPTTATASPTPTATATPEATPSQGPTASATPSASPSASTAPSPTAPPAPAPASSVLLSAAELPRLNDEAPWSVVRTRPVGSEAFGVCARFDALTIGADSGVERTFAHAEDDAAQQVLDFPDPKNASRAAAVLDSWRQGCSSRVPGEGARVRARTDVPLGQGRGWFYLVSWEEDGVGRWESLGMAVSGSRMVLLRMDHAGEDHNYAPGRDPLERGLQRAAAKMG</sequence>
<dbReference type="OrthoDB" id="3787755at2"/>
<dbReference type="Proteomes" id="UP000198859">
    <property type="component" value="Chromosome I"/>
</dbReference>
<reference evidence="4" key="1">
    <citation type="submission" date="2016-10" db="EMBL/GenBank/DDBJ databases">
        <authorList>
            <person name="Varghese N."/>
            <person name="Submissions S."/>
        </authorList>
    </citation>
    <scope>NUCLEOTIDE SEQUENCE [LARGE SCALE GENOMIC DNA]</scope>
    <source>
        <strain evidence="4">DSM 22127</strain>
    </source>
</reference>
<feature type="chain" id="PRO_5039120730" description="PknH-like extracellular domain-containing protein" evidence="2">
    <location>
        <begin position="31"/>
        <end position="279"/>
    </location>
</feature>
<accession>A0A1H1MPQ3</accession>
<dbReference type="EMBL" id="LT629757">
    <property type="protein sequence ID" value="SDR88738.1"/>
    <property type="molecule type" value="Genomic_DNA"/>
</dbReference>
<proteinExistence type="predicted"/>
<keyword evidence="4" id="KW-1185">Reference proteome</keyword>
<dbReference type="STRING" id="642780.SAMN04488570_0645"/>